<dbReference type="Pfam" id="PF21142">
    <property type="entry name" value="A2M_bMG2"/>
    <property type="match status" value="1"/>
</dbReference>
<dbReference type="InterPro" id="IPR011625">
    <property type="entry name" value="A2M_N_BRD"/>
</dbReference>
<dbReference type="RefSeq" id="WP_073329505.1">
    <property type="nucleotide sequence ID" value="NZ_FQYO01000003.1"/>
</dbReference>
<dbReference type="SMART" id="SM01359">
    <property type="entry name" value="A2M_N_2"/>
    <property type="match status" value="1"/>
</dbReference>
<evidence type="ECO:0000256" key="5">
    <source>
        <dbReference type="SAM" id="SignalP"/>
    </source>
</evidence>
<feature type="domain" description="Alpha-2-macroglobulin bait region" evidence="7">
    <location>
        <begin position="950"/>
        <end position="1091"/>
    </location>
</feature>
<dbReference type="Pfam" id="PF00024">
    <property type="entry name" value="PAN_1"/>
    <property type="match status" value="1"/>
</dbReference>
<sequence>MTLFRAAALALLVAAASGLASGRASAQDGPVPDRHVAIREDTDFPGGDRSSWFDTTLDACQAACLADEGCGAFTYNTRSAACFVKSGGGPAAPFLGAISGEVIRTDPAVLERAAQRAAALSFLAPEELTEARRLARRIGRTHPANGMAPGALIEAADARRAAGDWPGALRLTGAAVSLTDRAAEWRDYGLAADALPAEDEAYWSAVPALVNAFLRAGPPEEQAAILADIARVTEARGDGRAALTALRRAQELDPGTDRTEALARLTGLYGFRVVETEVESDNAAPRVCVVFNEDLVPAGVDYDSYVRRADPALSVTVSGRELCLDGLTHGAQVDFALRAGLPAATGEVLPETTELSLYVRDRAPAVRFPGRAYILPAAGEPALPLDSVNTGAAELRLYRVSDRAIVSTMIEGLFRDPLYGWQEEQFSDETGALIWEGTVEVPQELNVERRSRIPLSEPLEGAEPGLFVLVAGVPGQDPYDDPPATQWFVLSDLGLTSWAGSDGLTVAIRSLGSAAAVPGAEVELISTGNAVLGTATADAGGIARFPAGLLLGTGAARPRLVTARLGDDLAFLPLSDPAFDLSDRGVEGRPAAGPIDVFLATDRGAYRAGETIHLTALMRDAGARAVEGVPLTAVLYRPDGIEYSRVAGLEDLAGGHVFALPTGTGAPRGTWRIETLADPGAPPLATTRVLVEDFVPERIDLALSAPPAARPGAVVPLEIEGRYLFGPPAPDLPAEGELRLAAAETVAGWEGWTFGLADAPVRPVVEPFVASAATDAAGRAVIDVPIPAPEGIAQPLEATFVARLTEGSGRPVERRLTVPVLPEGPVIALRPGFDGTLPEGGEAVVEVVALGPDLAPTAMDVTWSVERIETEYQWYRTTGSWSWEPVTRRTRVATGELALDGGPATIRAPVEWGRYELIVERDGTPWAAASTAFTAGWYAAAGVEESPDMLELSLDAETYTPGDTARLRIVPRYAGTALVSVLADRVIDLRAVEVGAGETVIELPVTEGWGAGAYVTASVIRPMDAEAGRNPARALGLVHAGIDPGDRALDVSLEVLGDPAPRTPLEVEIRVPGGEGAHVTLAAVDVGILNLTGFDAPDPQGWYFGQRRLGVEMRDVYGRLIDGLTGEMGRLRSGGDAMAGLEGQAPPPEDLVSFFAGPLEVGADGTARASFDLPAFDGTIRLMAVAWSPRGIGQASRDVTVSDPVALTASLPRQVAPGDRSRLLLDLVHAEGPTGEFALDIRTTGAELEGAVPAMVVLEEGARDVISLPFTAEGPGRASFEIGLTDPEGVRTDRTLTLPVGWGDPEIARVSRFTLDPGGSFAFDDTLLDGFRPGTGSATLAAGPIGRLDVAGLVAGLDRYPYGCTEQLTSGLAPLLHVPGVTAALDLGAEAAPGPGAEEAIRAILANQAANGAFGLWRPDPRSLWLDAYVTDVLGEARDAGLPVPDRAWEAALANLQNQVNAAPDFESGGGGIAYALHVLARAGQAAIGDLRYYADARAEAFTTPIGAAQLGAALAAYGDQRRADAMFARAAALLDRPEGAGWRDDFGTPRRDAAALLALAVEAGSEAVDREALAARLAGADYPVSPQEAAWQIRAADALAGDAPALALTRNGAPLDAAPVERRAAGDPPVTFGNRGDAPVELTLTAFGVPEMPGPAQGTGWTIERRYYALDGTPAPPGEAAAGDRLVAVLTVTPLGPQAGRLMVADPLPGGFEIDNPNLLRGGDLSGLAWLETVTPETAEFRQDRFLAAVDWRGESSFRLAYIVRAVTPGSYHHPAPSVEDMYRPEHRAVGEAGRLVVTP</sequence>
<gene>
    <name evidence="9" type="ORF">SAMN05444417_2053</name>
</gene>
<dbReference type="Pfam" id="PF11974">
    <property type="entry name" value="bMG3"/>
    <property type="match status" value="1"/>
</dbReference>
<dbReference type="Pfam" id="PF17973">
    <property type="entry name" value="bMG10"/>
    <property type="match status" value="1"/>
</dbReference>
<dbReference type="Pfam" id="PF17972">
    <property type="entry name" value="bMG5"/>
    <property type="match status" value="1"/>
</dbReference>
<evidence type="ECO:0000259" key="7">
    <source>
        <dbReference type="SMART" id="SM01359"/>
    </source>
</evidence>
<dbReference type="GO" id="GO:0005576">
    <property type="term" value="C:extracellular region"/>
    <property type="evidence" value="ECO:0007669"/>
    <property type="project" value="InterPro"/>
</dbReference>
<dbReference type="InterPro" id="IPR026284">
    <property type="entry name" value="A2MG_proteobact"/>
</dbReference>
<dbReference type="InterPro" id="IPR051802">
    <property type="entry name" value="YfhM-like"/>
</dbReference>
<dbReference type="InterPro" id="IPR021868">
    <property type="entry name" value="Alpha_2_Macroglob_MG3"/>
</dbReference>
<dbReference type="SUPFAM" id="SSF48239">
    <property type="entry name" value="Terpenoid cyclases/Protein prenyltransferases"/>
    <property type="match status" value="1"/>
</dbReference>
<dbReference type="Proteomes" id="UP000184292">
    <property type="component" value="Unassembled WGS sequence"/>
</dbReference>
<dbReference type="InterPro" id="IPR002890">
    <property type="entry name" value="MG2"/>
</dbReference>
<dbReference type="InterPro" id="IPR001599">
    <property type="entry name" value="Macroglobln_a2"/>
</dbReference>
<dbReference type="GO" id="GO:0006508">
    <property type="term" value="P:proteolysis"/>
    <property type="evidence" value="ECO:0007669"/>
    <property type="project" value="InterPro"/>
</dbReference>
<evidence type="ECO:0000256" key="1">
    <source>
        <dbReference type="ARBA" id="ARBA00010556"/>
    </source>
</evidence>
<dbReference type="Gene3D" id="3.50.4.10">
    <property type="entry name" value="Hepatocyte Growth Factor"/>
    <property type="match status" value="1"/>
</dbReference>
<dbReference type="EMBL" id="FQYO01000003">
    <property type="protein sequence ID" value="SHI86232.1"/>
    <property type="molecule type" value="Genomic_DNA"/>
</dbReference>
<evidence type="ECO:0000256" key="2">
    <source>
        <dbReference type="ARBA" id="ARBA00022729"/>
    </source>
</evidence>
<dbReference type="PANTHER" id="PTHR40094:SF1">
    <property type="entry name" value="UBIQUITIN DOMAIN-CONTAINING PROTEIN"/>
    <property type="match status" value="1"/>
</dbReference>
<dbReference type="PIRSF" id="PIRSF038980">
    <property type="entry name" value="A2M_bac"/>
    <property type="match status" value="1"/>
</dbReference>
<dbReference type="Pfam" id="PF17962">
    <property type="entry name" value="bMG6"/>
    <property type="match status" value="1"/>
</dbReference>
<evidence type="ECO:0000259" key="6">
    <source>
        <dbReference type="SMART" id="SM00223"/>
    </source>
</evidence>
<proteinExistence type="inferred from homology"/>
<feature type="chain" id="PRO_5009917128" description="Apple domain-containing protein" evidence="5">
    <location>
        <begin position="27"/>
        <end position="1801"/>
    </location>
</feature>
<protein>
    <recommendedName>
        <fullName evidence="11">Apple domain-containing protein</fullName>
    </recommendedName>
</protein>
<accession>A0A1M6EL45</accession>
<dbReference type="STRING" id="1447782.SAMN05444417_2053"/>
<reference evidence="9 10" key="1">
    <citation type="submission" date="2016-11" db="EMBL/GenBank/DDBJ databases">
        <authorList>
            <person name="Jaros S."/>
            <person name="Januszkiewicz K."/>
            <person name="Wedrychowicz H."/>
        </authorList>
    </citation>
    <scope>NUCLEOTIDE SEQUENCE [LARGE SCALE GENOMIC DNA]</scope>
    <source>
        <strain evidence="9 10">DSM 100565</strain>
    </source>
</reference>
<dbReference type="CDD" id="cd02891">
    <property type="entry name" value="A2M_like"/>
    <property type="match status" value="1"/>
</dbReference>
<comment type="similarity">
    <text evidence="1">Belongs to the protease inhibitor I39 (alpha-2-macroglobulin) family. Bacterial alpha-2-macroglobulin subfamily.</text>
</comment>
<dbReference type="InterPro" id="IPR003609">
    <property type="entry name" value="Pan_app"/>
</dbReference>
<dbReference type="Pfam" id="PF01835">
    <property type="entry name" value="MG2"/>
    <property type="match status" value="1"/>
</dbReference>
<organism evidence="9 10">
    <name type="scientific">Wenxinia saemankumensis</name>
    <dbReference type="NCBI Taxonomy" id="1447782"/>
    <lineage>
        <taxon>Bacteria</taxon>
        <taxon>Pseudomonadati</taxon>
        <taxon>Pseudomonadota</taxon>
        <taxon>Alphaproteobacteria</taxon>
        <taxon>Rhodobacterales</taxon>
        <taxon>Roseobacteraceae</taxon>
        <taxon>Wenxinia</taxon>
    </lineage>
</organism>
<dbReference type="SMART" id="SM00223">
    <property type="entry name" value="APPLE"/>
    <property type="match status" value="1"/>
</dbReference>
<evidence type="ECO:0000313" key="9">
    <source>
        <dbReference type="EMBL" id="SHI86232.1"/>
    </source>
</evidence>
<dbReference type="InterPro" id="IPR041203">
    <property type="entry name" value="Bact_A2M_MG5"/>
</dbReference>
<keyword evidence="10" id="KW-1185">Reference proteome</keyword>
<feature type="domain" description="Alpha-2-macroglobulin" evidence="8">
    <location>
        <begin position="1153"/>
        <end position="1241"/>
    </location>
</feature>
<evidence type="ECO:0008006" key="11">
    <source>
        <dbReference type="Google" id="ProtNLM"/>
    </source>
</evidence>
<dbReference type="InterPro" id="IPR000177">
    <property type="entry name" value="Apple"/>
</dbReference>
<keyword evidence="2 5" id="KW-0732">Signal</keyword>
<dbReference type="Gene3D" id="1.50.10.20">
    <property type="match status" value="1"/>
</dbReference>
<dbReference type="InterPro" id="IPR008930">
    <property type="entry name" value="Terpenoid_cyclase/PrenylTrfase"/>
</dbReference>
<dbReference type="Pfam" id="PF07703">
    <property type="entry name" value="A2M_BRD"/>
    <property type="match status" value="1"/>
</dbReference>
<evidence type="ECO:0000256" key="3">
    <source>
        <dbReference type="ARBA" id="ARBA00022737"/>
    </source>
</evidence>
<dbReference type="Pfam" id="PF00207">
    <property type="entry name" value="A2M"/>
    <property type="match status" value="1"/>
</dbReference>
<dbReference type="GO" id="GO:0004866">
    <property type="term" value="F:endopeptidase inhibitor activity"/>
    <property type="evidence" value="ECO:0007669"/>
    <property type="project" value="InterPro"/>
</dbReference>
<evidence type="ECO:0000256" key="4">
    <source>
        <dbReference type="ARBA" id="ARBA00023157"/>
    </source>
</evidence>
<feature type="domain" description="Apple" evidence="6">
    <location>
        <begin position="38"/>
        <end position="101"/>
    </location>
</feature>
<keyword evidence="4" id="KW-1015">Disulfide bond</keyword>
<dbReference type="InterPro" id="IPR049120">
    <property type="entry name" value="A2M_bMG2"/>
</dbReference>
<name>A0A1M6EL45_9RHOB</name>
<dbReference type="InterPro" id="IPR041462">
    <property type="entry name" value="Bact_A2M_MG6"/>
</dbReference>
<dbReference type="Gene3D" id="2.60.40.1930">
    <property type="match status" value="1"/>
</dbReference>
<dbReference type="PANTHER" id="PTHR40094">
    <property type="entry name" value="ALPHA-2-MACROGLOBULIN HOMOLOG"/>
    <property type="match status" value="1"/>
</dbReference>
<feature type="signal peptide" evidence="5">
    <location>
        <begin position="1"/>
        <end position="26"/>
    </location>
</feature>
<evidence type="ECO:0000313" key="10">
    <source>
        <dbReference type="Proteomes" id="UP000184292"/>
    </source>
</evidence>
<dbReference type="InterPro" id="IPR041246">
    <property type="entry name" value="Bact_MG10"/>
</dbReference>
<dbReference type="SMART" id="SM01360">
    <property type="entry name" value="A2M"/>
    <property type="match status" value="1"/>
</dbReference>
<dbReference type="CDD" id="cd01100">
    <property type="entry name" value="APPLE_Factor_XI_like"/>
    <property type="match status" value="1"/>
</dbReference>
<evidence type="ECO:0000259" key="8">
    <source>
        <dbReference type="SMART" id="SM01360"/>
    </source>
</evidence>
<keyword evidence="3" id="KW-0677">Repeat</keyword>